<dbReference type="AlphaFoldDB" id="A0AAD9JGS9"/>
<evidence type="ECO:0000256" key="11">
    <source>
        <dbReference type="ARBA" id="ARBA00049243"/>
    </source>
</evidence>
<evidence type="ECO:0000256" key="1">
    <source>
        <dbReference type="ARBA" id="ARBA00001947"/>
    </source>
</evidence>
<comment type="catalytic activity">
    <reaction evidence="11">
        <text>a primary alcohol + NAD(+) = an aldehyde + NADH + H(+)</text>
        <dbReference type="Rhea" id="RHEA:10736"/>
        <dbReference type="ChEBI" id="CHEBI:15378"/>
        <dbReference type="ChEBI" id="CHEBI:15734"/>
        <dbReference type="ChEBI" id="CHEBI:17478"/>
        <dbReference type="ChEBI" id="CHEBI:57540"/>
        <dbReference type="ChEBI" id="CHEBI:57945"/>
        <dbReference type="EC" id="1.1.1.1"/>
    </reaction>
</comment>
<evidence type="ECO:0000256" key="6">
    <source>
        <dbReference type="ARBA" id="ARBA00023027"/>
    </source>
</evidence>
<evidence type="ECO:0000256" key="12">
    <source>
        <dbReference type="RuleBase" id="RU362016"/>
    </source>
</evidence>
<evidence type="ECO:0000256" key="3">
    <source>
        <dbReference type="ARBA" id="ARBA00022723"/>
    </source>
</evidence>
<dbReference type="CDD" id="cd08300">
    <property type="entry name" value="alcohol_DH_class_III"/>
    <property type="match status" value="1"/>
</dbReference>
<dbReference type="EC" id="1.1.1.284" evidence="12"/>
<dbReference type="InterPro" id="IPR002328">
    <property type="entry name" value="ADH_Zn_CS"/>
</dbReference>
<dbReference type="PROSITE" id="PS00059">
    <property type="entry name" value="ADH_ZINC"/>
    <property type="match status" value="1"/>
</dbReference>
<evidence type="ECO:0000256" key="2">
    <source>
        <dbReference type="ARBA" id="ARBA00010902"/>
    </source>
</evidence>
<proteinExistence type="inferred from homology"/>
<evidence type="ECO:0000313" key="16">
    <source>
        <dbReference type="Proteomes" id="UP001208570"/>
    </source>
</evidence>
<reference evidence="15" key="1">
    <citation type="journal article" date="2023" name="Mol. Biol. Evol.">
        <title>Third-Generation Sequencing Reveals the Adaptive Role of the Epigenome in Three Deep-Sea Polychaetes.</title>
        <authorList>
            <person name="Perez M."/>
            <person name="Aroh O."/>
            <person name="Sun Y."/>
            <person name="Lan Y."/>
            <person name="Juniper S.K."/>
            <person name="Young C.R."/>
            <person name="Angers B."/>
            <person name="Qian P.Y."/>
        </authorList>
    </citation>
    <scope>NUCLEOTIDE SEQUENCE</scope>
    <source>
        <strain evidence="15">P08H-3</strain>
    </source>
</reference>
<dbReference type="GO" id="GO:0051903">
    <property type="term" value="F:S-(hydroxymethyl)glutathione dehydrogenase [NAD(P)+] activity"/>
    <property type="evidence" value="ECO:0007669"/>
    <property type="project" value="UniProtKB-EC"/>
</dbReference>
<dbReference type="InterPro" id="IPR014183">
    <property type="entry name" value="ADH_3"/>
</dbReference>
<protein>
    <recommendedName>
        <fullName evidence="7 12">S-(hydroxymethyl)glutathione dehydrogenase</fullName>
        <ecNumber evidence="12">1.1.1.284</ecNumber>
    </recommendedName>
</protein>
<evidence type="ECO:0000313" key="15">
    <source>
        <dbReference type="EMBL" id="KAK2152684.1"/>
    </source>
</evidence>
<comment type="caution">
    <text evidence="15">The sequence shown here is derived from an EMBL/GenBank/DDBJ whole genome shotgun (WGS) entry which is preliminary data.</text>
</comment>
<organism evidence="15 16">
    <name type="scientific">Paralvinella palmiformis</name>
    <dbReference type="NCBI Taxonomy" id="53620"/>
    <lineage>
        <taxon>Eukaryota</taxon>
        <taxon>Metazoa</taxon>
        <taxon>Spiralia</taxon>
        <taxon>Lophotrochozoa</taxon>
        <taxon>Annelida</taxon>
        <taxon>Polychaeta</taxon>
        <taxon>Sedentaria</taxon>
        <taxon>Canalipalpata</taxon>
        <taxon>Terebellida</taxon>
        <taxon>Terebelliformia</taxon>
        <taxon>Alvinellidae</taxon>
        <taxon>Paralvinella</taxon>
    </lineage>
</organism>
<evidence type="ECO:0000256" key="8">
    <source>
        <dbReference type="ARBA" id="ARBA00047793"/>
    </source>
</evidence>
<evidence type="ECO:0000256" key="10">
    <source>
        <dbReference type="ARBA" id="ARBA00049164"/>
    </source>
</evidence>
<comment type="catalytic activity">
    <reaction evidence="10">
        <text>a secondary alcohol + NAD(+) = a ketone + NADH + H(+)</text>
        <dbReference type="Rhea" id="RHEA:10740"/>
        <dbReference type="ChEBI" id="CHEBI:15378"/>
        <dbReference type="ChEBI" id="CHEBI:17087"/>
        <dbReference type="ChEBI" id="CHEBI:35681"/>
        <dbReference type="ChEBI" id="CHEBI:57540"/>
        <dbReference type="ChEBI" id="CHEBI:57945"/>
        <dbReference type="EC" id="1.1.1.1"/>
    </reaction>
</comment>
<dbReference type="InterPro" id="IPR013149">
    <property type="entry name" value="ADH-like_C"/>
</dbReference>
<dbReference type="PANTHER" id="PTHR43880">
    <property type="entry name" value="ALCOHOL DEHYDROGENASE"/>
    <property type="match status" value="1"/>
</dbReference>
<keyword evidence="3 12" id="KW-0479">Metal-binding</keyword>
<dbReference type="Proteomes" id="UP001208570">
    <property type="component" value="Unassembled WGS sequence"/>
</dbReference>
<dbReference type="Gene3D" id="3.90.180.10">
    <property type="entry name" value="Medium-chain alcohol dehydrogenases, catalytic domain"/>
    <property type="match status" value="1"/>
</dbReference>
<feature type="domain" description="Alcohol dehydrogenase-like N-terminal" evidence="14">
    <location>
        <begin position="112"/>
        <end position="240"/>
    </location>
</feature>
<name>A0AAD9JGS9_9ANNE</name>
<evidence type="ECO:0000256" key="9">
    <source>
        <dbReference type="ARBA" id="ARBA00048110"/>
    </source>
</evidence>
<keyword evidence="16" id="KW-1185">Reference proteome</keyword>
<dbReference type="Gene3D" id="3.40.50.720">
    <property type="entry name" value="NAD(P)-binding Rossmann-like Domain"/>
    <property type="match status" value="1"/>
</dbReference>
<dbReference type="GO" id="GO:0046294">
    <property type="term" value="P:formaldehyde catabolic process"/>
    <property type="evidence" value="ECO:0007669"/>
    <property type="project" value="InterPro"/>
</dbReference>
<dbReference type="FunFam" id="3.40.50.720:FF:000003">
    <property type="entry name" value="S-(hydroxymethyl)glutathione dehydrogenase"/>
    <property type="match status" value="1"/>
</dbReference>
<comment type="catalytic activity">
    <reaction evidence="9 12">
        <text>S-(hydroxymethyl)glutathione + NAD(+) = S-formylglutathione + NADH + H(+)</text>
        <dbReference type="Rhea" id="RHEA:19985"/>
        <dbReference type="ChEBI" id="CHEBI:15378"/>
        <dbReference type="ChEBI" id="CHEBI:57540"/>
        <dbReference type="ChEBI" id="CHEBI:57688"/>
        <dbReference type="ChEBI" id="CHEBI:57945"/>
        <dbReference type="ChEBI" id="CHEBI:58758"/>
        <dbReference type="EC" id="1.1.1.284"/>
    </reaction>
</comment>
<evidence type="ECO:0000256" key="5">
    <source>
        <dbReference type="ARBA" id="ARBA00023002"/>
    </source>
</evidence>
<dbReference type="PANTHER" id="PTHR43880:SF12">
    <property type="entry name" value="ALCOHOL DEHYDROGENASE CLASS-3"/>
    <property type="match status" value="1"/>
</dbReference>
<dbReference type="InterPro" id="IPR036291">
    <property type="entry name" value="NAD(P)-bd_dom_sf"/>
</dbReference>
<keyword evidence="5 12" id="KW-0560">Oxidoreductase</keyword>
<dbReference type="InterPro" id="IPR013154">
    <property type="entry name" value="ADH-like_N"/>
</dbReference>
<dbReference type="SUPFAM" id="SSF51735">
    <property type="entry name" value="NAD(P)-binding Rossmann-fold domains"/>
    <property type="match status" value="1"/>
</dbReference>
<evidence type="ECO:0000256" key="7">
    <source>
        <dbReference type="ARBA" id="ARBA00032767"/>
    </source>
</evidence>
<sequence>MWSCRERRREEIVLCRLRIGHSFLTHRYLLAGEDPPECISCQECLTVDHILLHCSEYHHIRVHCRDSERTAGQYYLGHNFKLRETISCKAVVAWEAKKPLTIETVQVAPPKAGEVRIKILATGVCHTDAYTLDGFDPEGLFPVILGHEGGGIVESIGEGVTSVKPGDHVIPLYIPQCGECKFCKSPKTNLCSKIRSTQGAGKMPDGTSRFTCNGKELYHFMGCSTFSEYTVVAEVSVCKVNPEAPLDKVCLLGCGISTGYGAALNTAKVEVGANVAVWGLGAVGLATIMGCKKAGAARIIGIDINPDKFKIAKEFGATECINPKDHQEPIQTVLVNMTDGGLDYTFECIGNVATMRAALESCHKGWGVSVVIGVAAAGQEISTRPFQLVTGRVWKGTAFGDVLYSSNTDPVSYLAGWKSRESVPKLVDSYMKKEIKVDEFVTHTMCLDKINEAFDLMHSGKR</sequence>
<dbReference type="EMBL" id="JAODUP010000321">
    <property type="protein sequence ID" value="KAK2152684.1"/>
    <property type="molecule type" value="Genomic_DNA"/>
</dbReference>
<dbReference type="NCBIfam" id="TIGR02818">
    <property type="entry name" value="adh_III_F_hyde"/>
    <property type="match status" value="1"/>
</dbReference>
<dbReference type="FunFam" id="3.90.180.10:FF:000001">
    <property type="entry name" value="S-(hydroxymethyl)glutathione dehydrogenase"/>
    <property type="match status" value="1"/>
</dbReference>
<evidence type="ECO:0000256" key="4">
    <source>
        <dbReference type="ARBA" id="ARBA00022833"/>
    </source>
</evidence>
<dbReference type="GO" id="GO:0008270">
    <property type="term" value="F:zinc ion binding"/>
    <property type="evidence" value="ECO:0007669"/>
    <property type="project" value="InterPro"/>
</dbReference>
<dbReference type="Pfam" id="PF08240">
    <property type="entry name" value="ADH_N"/>
    <property type="match status" value="1"/>
</dbReference>
<comment type="catalytic activity">
    <reaction evidence="8">
        <text>S-(hydroxymethyl)glutathione + NADP(+) = S-formylglutathione + NADPH + H(+)</text>
        <dbReference type="Rhea" id="RHEA:19981"/>
        <dbReference type="ChEBI" id="CHEBI:15378"/>
        <dbReference type="ChEBI" id="CHEBI:57688"/>
        <dbReference type="ChEBI" id="CHEBI:57783"/>
        <dbReference type="ChEBI" id="CHEBI:58349"/>
        <dbReference type="ChEBI" id="CHEBI:58758"/>
        <dbReference type="EC" id="1.1.1.284"/>
    </reaction>
</comment>
<comment type="cofactor">
    <cofactor evidence="1 12">
        <name>Zn(2+)</name>
        <dbReference type="ChEBI" id="CHEBI:29105"/>
    </cofactor>
</comment>
<keyword evidence="6 12" id="KW-0520">NAD</keyword>
<comment type="similarity">
    <text evidence="2 12">Belongs to the zinc-containing alcohol dehydrogenase family. Class-III subfamily.</text>
</comment>
<dbReference type="GO" id="GO:0004022">
    <property type="term" value="F:alcohol dehydrogenase (NAD+) activity"/>
    <property type="evidence" value="ECO:0007669"/>
    <property type="project" value="UniProtKB-EC"/>
</dbReference>
<evidence type="ECO:0000259" key="13">
    <source>
        <dbReference type="Pfam" id="PF00107"/>
    </source>
</evidence>
<dbReference type="Pfam" id="PF00107">
    <property type="entry name" value="ADH_zinc_N"/>
    <property type="match status" value="1"/>
</dbReference>
<dbReference type="GO" id="GO:0005829">
    <property type="term" value="C:cytosol"/>
    <property type="evidence" value="ECO:0007669"/>
    <property type="project" value="TreeGrafter"/>
</dbReference>
<keyword evidence="4 12" id="KW-0862">Zinc</keyword>
<accession>A0AAD9JGS9</accession>
<evidence type="ECO:0000259" key="14">
    <source>
        <dbReference type="Pfam" id="PF08240"/>
    </source>
</evidence>
<feature type="domain" description="Alcohol dehydrogenase-like C-terminal" evidence="13">
    <location>
        <begin position="282"/>
        <end position="401"/>
    </location>
</feature>
<dbReference type="SUPFAM" id="SSF50129">
    <property type="entry name" value="GroES-like"/>
    <property type="match status" value="2"/>
</dbReference>
<gene>
    <name evidence="15" type="ORF">LSH36_321g01025</name>
</gene>
<dbReference type="InterPro" id="IPR011032">
    <property type="entry name" value="GroES-like_sf"/>
</dbReference>